<dbReference type="PANTHER" id="PTHR31953">
    <property type="entry name" value="BETA-FRUCTOFURANOSIDASE, INSOLUBLE ISOENZYME CWINV1-RELATED"/>
    <property type="match status" value="1"/>
</dbReference>
<dbReference type="AlphaFoldDB" id="A0A438K813"/>
<protein>
    <submittedName>
        <fullName evidence="5">Beta-fructofuranosidase, insoluble isoenzyme CWINV1</fullName>
    </submittedName>
</protein>
<evidence type="ECO:0000313" key="6">
    <source>
        <dbReference type="Proteomes" id="UP000288805"/>
    </source>
</evidence>
<keyword evidence="3" id="KW-0326">Glycosidase</keyword>
<dbReference type="Proteomes" id="UP000288805">
    <property type="component" value="Unassembled WGS sequence"/>
</dbReference>
<dbReference type="EMBL" id="QGNW01000013">
    <property type="protein sequence ID" value="RVX17348.1"/>
    <property type="molecule type" value="Genomic_DNA"/>
</dbReference>
<evidence type="ECO:0000256" key="1">
    <source>
        <dbReference type="ARBA" id="ARBA00009902"/>
    </source>
</evidence>
<organism evidence="5 6">
    <name type="scientific">Vitis vinifera</name>
    <name type="common">Grape</name>
    <dbReference type="NCBI Taxonomy" id="29760"/>
    <lineage>
        <taxon>Eukaryota</taxon>
        <taxon>Viridiplantae</taxon>
        <taxon>Streptophyta</taxon>
        <taxon>Embryophyta</taxon>
        <taxon>Tracheophyta</taxon>
        <taxon>Spermatophyta</taxon>
        <taxon>Magnoliopsida</taxon>
        <taxon>eudicotyledons</taxon>
        <taxon>Gunneridae</taxon>
        <taxon>Pentapetalae</taxon>
        <taxon>rosids</taxon>
        <taxon>Vitales</taxon>
        <taxon>Vitaceae</taxon>
        <taxon>Viteae</taxon>
        <taxon>Vitis</taxon>
    </lineage>
</organism>
<evidence type="ECO:0000256" key="3">
    <source>
        <dbReference type="ARBA" id="ARBA00023295"/>
    </source>
</evidence>
<dbReference type="GO" id="GO:0016798">
    <property type="term" value="F:hydrolase activity, acting on glycosyl bonds"/>
    <property type="evidence" value="ECO:0007669"/>
    <property type="project" value="UniProtKB-KW"/>
</dbReference>
<sequence length="203" mass="22918">MKDMADNNDIEKLPDLADTFSLMAIIALNTNINCHRDGGKSAVKLRKEMGRFGIWVVGLCLMVGGHGIEGETSHHSYRNLQSDPADQPYRTAYHFQPPKNWMNGPMYYNGVYHLFYQYNPYAAVWGNITWAHSTSYDLVNWVHLELAIKPTDSFDINGCWSGSATILPGEEPVIIYTGIDSQTAKSKTWLCPRTYLIHSLENG</sequence>
<proteinExistence type="inferred from homology"/>
<dbReference type="InterPro" id="IPR013148">
    <property type="entry name" value="Glyco_hydro_32_N"/>
</dbReference>
<reference evidence="5 6" key="1">
    <citation type="journal article" date="2018" name="PLoS Genet.">
        <title>Population sequencing reveals clonal diversity and ancestral inbreeding in the grapevine cultivar Chardonnay.</title>
        <authorList>
            <person name="Roach M.J."/>
            <person name="Johnson D.L."/>
            <person name="Bohlmann J."/>
            <person name="van Vuuren H.J."/>
            <person name="Jones S.J."/>
            <person name="Pretorius I.S."/>
            <person name="Schmidt S.A."/>
            <person name="Borneman A.R."/>
        </authorList>
    </citation>
    <scope>NUCLEOTIDE SEQUENCE [LARGE SCALE GENOMIC DNA]</scope>
    <source>
        <strain evidence="6">cv. Chardonnay</strain>
        <tissue evidence="5">Leaf</tissue>
    </source>
</reference>
<feature type="domain" description="Glycosyl hydrolase family 32 N-terminal" evidence="4">
    <location>
        <begin position="94"/>
        <end position="184"/>
    </location>
</feature>
<comment type="similarity">
    <text evidence="1">Belongs to the glycosyl hydrolase 32 family.</text>
</comment>
<keyword evidence="2" id="KW-0378">Hydrolase</keyword>
<evidence type="ECO:0000313" key="5">
    <source>
        <dbReference type="EMBL" id="RVX17348.1"/>
    </source>
</evidence>
<dbReference type="Pfam" id="PF00251">
    <property type="entry name" value="Glyco_hydro_32N"/>
    <property type="match status" value="1"/>
</dbReference>
<dbReference type="SUPFAM" id="SSF75005">
    <property type="entry name" value="Arabinanase/levansucrase/invertase"/>
    <property type="match status" value="1"/>
</dbReference>
<name>A0A438K813_VITVI</name>
<evidence type="ECO:0000256" key="2">
    <source>
        <dbReference type="ARBA" id="ARBA00022801"/>
    </source>
</evidence>
<accession>A0A438K813</accession>
<dbReference type="InterPro" id="IPR050551">
    <property type="entry name" value="Fructan_Metab_Enzymes"/>
</dbReference>
<dbReference type="InterPro" id="IPR023296">
    <property type="entry name" value="Glyco_hydro_beta-prop_sf"/>
</dbReference>
<dbReference type="SMR" id="A0A438K813"/>
<dbReference type="Gene3D" id="2.115.10.20">
    <property type="entry name" value="Glycosyl hydrolase domain, family 43"/>
    <property type="match status" value="1"/>
</dbReference>
<gene>
    <name evidence="5" type="primary">CWINV1_4</name>
    <name evidence="5" type="ORF">CK203_003538</name>
</gene>
<comment type="caution">
    <text evidence="5">The sequence shown here is derived from an EMBL/GenBank/DDBJ whole genome shotgun (WGS) entry which is preliminary data.</text>
</comment>
<evidence type="ECO:0000259" key="4">
    <source>
        <dbReference type="Pfam" id="PF00251"/>
    </source>
</evidence>